<feature type="transmembrane region" description="Helical" evidence="1">
    <location>
        <begin position="16"/>
        <end position="34"/>
    </location>
</feature>
<keyword evidence="3" id="KW-1185">Reference proteome</keyword>
<accession>A0A087RUR8</accession>
<proteinExistence type="predicted"/>
<reference evidence="2 3" key="1">
    <citation type="submission" date="2014-06" db="EMBL/GenBank/DDBJ databases">
        <authorList>
            <person name="Ngugi D.K."/>
            <person name="Blom J."/>
            <person name="Alam I."/>
            <person name="Rashid M."/>
            <person name="Baalawi W."/>
            <person name="Zhang G."/>
            <person name="Hikmawan T."/>
            <person name="Guan Y."/>
            <person name="Antunes A."/>
            <person name="Siam R."/>
            <person name="El-Dorry H."/>
            <person name="Bajic V."/>
            <person name="Stingl U."/>
        </authorList>
    </citation>
    <scope>NUCLEOTIDE SEQUENCE [LARGE SCALE GENOMIC DNA]</scope>
    <source>
        <strain evidence="2">SCGC AAA799-D11</strain>
    </source>
</reference>
<organism evidence="2 3">
    <name type="scientific">Marine Group I thaumarchaeote SCGC AAA799-D11</name>
    <dbReference type="NCBI Taxonomy" id="1502291"/>
    <lineage>
        <taxon>Archaea</taxon>
        <taxon>Nitrososphaerota</taxon>
        <taxon>Marine Group I</taxon>
    </lineage>
</organism>
<dbReference type="Proteomes" id="UP000029386">
    <property type="component" value="Unassembled WGS sequence"/>
</dbReference>
<evidence type="ECO:0000313" key="2">
    <source>
        <dbReference type="EMBL" id="KFM17222.1"/>
    </source>
</evidence>
<evidence type="ECO:0000256" key="1">
    <source>
        <dbReference type="SAM" id="Phobius"/>
    </source>
</evidence>
<keyword evidence="1" id="KW-0812">Transmembrane</keyword>
<keyword evidence="1" id="KW-0472">Membrane</keyword>
<name>A0A087RUR8_9ARCH</name>
<dbReference type="EMBL" id="JOSY01000007">
    <property type="protein sequence ID" value="KFM17222.1"/>
    <property type="molecule type" value="Genomic_DNA"/>
</dbReference>
<protein>
    <submittedName>
        <fullName evidence="2">Uncharacterized protein</fullName>
    </submittedName>
</protein>
<evidence type="ECO:0000313" key="3">
    <source>
        <dbReference type="Proteomes" id="UP000029386"/>
    </source>
</evidence>
<gene>
    <name evidence="2" type="ORF">AAA799D11_00281</name>
</gene>
<dbReference type="AlphaFoldDB" id="A0A087RUR8"/>
<keyword evidence="1" id="KW-1133">Transmembrane helix</keyword>
<sequence>MMKITVKEGWSKNSKLSIIAICVSLIAIAAVVMLD</sequence>
<comment type="caution">
    <text evidence="2">The sequence shown here is derived from an EMBL/GenBank/DDBJ whole genome shotgun (WGS) entry which is preliminary data.</text>
</comment>